<evidence type="ECO:0000256" key="3">
    <source>
        <dbReference type="ARBA" id="ARBA00014772"/>
    </source>
</evidence>
<keyword evidence="5 9" id="KW-0808">Transferase</keyword>
<comment type="caution">
    <text evidence="10">The sequence shown here is derived from an EMBL/GenBank/DDBJ whole genome shotgun (WGS) entry which is preliminary data.</text>
</comment>
<dbReference type="EC" id="2.5.1.60" evidence="2 9"/>
<organism evidence="10 11">
    <name type="scientific">Cotesia congregata</name>
    <name type="common">Parasitoid wasp</name>
    <name type="synonym">Apanteles congregatus</name>
    <dbReference type="NCBI Taxonomy" id="51543"/>
    <lineage>
        <taxon>Eukaryota</taxon>
        <taxon>Metazoa</taxon>
        <taxon>Ecdysozoa</taxon>
        <taxon>Arthropoda</taxon>
        <taxon>Hexapoda</taxon>
        <taxon>Insecta</taxon>
        <taxon>Pterygota</taxon>
        <taxon>Neoptera</taxon>
        <taxon>Endopterygota</taxon>
        <taxon>Hymenoptera</taxon>
        <taxon>Apocrita</taxon>
        <taxon>Ichneumonoidea</taxon>
        <taxon>Braconidae</taxon>
        <taxon>Microgastrinae</taxon>
        <taxon>Cotesia</taxon>
    </lineage>
</organism>
<evidence type="ECO:0000313" key="11">
    <source>
        <dbReference type="Proteomes" id="UP000786811"/>
    </source>
</evidence>
<dbReference type="Proteomes" id="UP000786811">
    <property type="component" value="Unassembled WGS sequence"/>
</dbReference>
<dbReference type="PANTHER" id="PTHR11129">
    <property type="entry name" value="PROTEIN FARNESYLTRANSFERASE ALPHA SUBUNIT/RAB GERANYLGERANYL TRANSFERASE ALPHA SUBUNIT"/>
    <property type="match status" value="1"/>
</dbReference>
<dbReference type="GO" id="GO:0004663">
    <property type="term" value="F:Rab geranylgeranyltransferase activity"/>
    <property type="evidence" value="ECO:0007669"/>
    <property type="project" value="UniProtKB-UniRule"/>
</dbReference>
<dbReference type="Gene3D" id="1.25.40.120">
    <property type="entry name" value="Protein prenylyltransferase"/>
    <property type="match status" value="1"/>
</dbReference>
<name>A0A8J2HFB7_COTCN</name>
<evidence type="ECO:0000256" key="8">
    <source>
        <dbReference type="ARBA" id="ARBA00047658"/>
    </source>
</evidence>
<dbReference type="FunFam" id="1.25.40.120:FF:000035">
    <property type="entry name" value="Geranylgeranyl transferase type-2 subunit alpha"/>
    <property type="match status" value="1"/>
</dbReference>
<dbReference type="Gene3D" id="2.60.40.1130">
    <property type="entry name" value="Rab geranylgeranyltransferase alpha-subunit, insert domain"/>
    <property type="match status" value="1"/>
</dbReference>
<reference evidence="10" key="1">
    <citation type="submission" date="2021-04" db="EMBL/GenBank/DDBJ databases">
        <authorList>
            <person name="Chebbi M.A.C M."/>
        </authorList>
    </citation>
    <scope>NUCLEOTIDE SEQUENCE</scope>
</reference>
<sequence length="590" mass="70144">HGRVKVRSTAEQEARKRKERQIKIIQYRKTLNSIFEKRDNNVFNDELIMLTERILLEIPDLNTVWNIRREAFKKRESCQEEFTELLKKELTLTENCLQKNPKSYSLWHQRYWIIQHLPTPDWKSELELCEKCLNFDDRNFHCWDYRQQLVKKAGVSNQKEFDFSEIKIMNNLSNYSSWHYRSKILPALFPDQTGKIQVNSRPILCAVNYNICAVTAIDVSTLTVSLFDLCTELDLVINAVFTDPNDSSAWLYQRWLLDYNAFEPNTLWQIVVIDNHAAIVCHGDTQIKPDELILTRRYVPLDNDMKDFTHQISVWHSYDSKIFSKRWHAILPDISSEIDKKFCSISIEYKNKSYDLHRSEDCNVWFYKSPIECVNKHDTQLTEQMINIQKLLEMEPNNKWALLTLIFLMKNLDLNKYYDDILKNLSILSKIDKIHEMYYTDIRSKYILDYKLHSYLTKENYKRFSMIDLSNIQLTVLYNEHYLSFFDQVNLSGNQLNFSLHRLAALQNCKKLSLCNNNLKNLKNFPYLPNLECLSLRKNELTDIEEILNLLKLHKLIKLDIRSNPIWTNKSKTISKIFNVTPNLILESDK</sequence>
<protein>
    <recommendedName>
        <fullName evidence="3 9">Geranylgeranyl transferase type-2 subunit alpha</fullName>
        <ecNumber evidence="2 9">2.5.1.60</ecNumber>
    </recommendedName>
    <alternativeName>
        <fullName evidence="7 9">Geranylgeranyl transferase type II subunit alpha</fullName>
    </alternativeName>
</protein>
<keyword evidence="11" id="KW-1185">Reference proteome</keyword>
<comment type="catalytic activity">
    <reaction evidence="8 9">
        <text>geranylgeranyl diphosphate + L-cysteinyl-[protein] = S-geranylgeranyl-L-cysteinyl-[protein] + diphosphate</text>
        <dbReference type="Rhea" id="RHEA:21240"/>
        <dbReference type="Rhea" id="RHEA-COMP:10131"/>
        <dbReference type="Rhea" id="RHEA-COMP:11537"/>
        <dbReference type="ChEBI" id="CHEBI:29950"/>
        <dbReference type="ChEBI" id="CHEBI:33019"/>
        <dbReference type="ChEBI" id="CHEBI:57533"/>
        <dbReference type="ChEBI" id="CHEBI:86021"/>
        <dbReference type="EC" id="2.5.1.60"/>
    </reaction>
</comment>
<evidence type="ECO:0000256" key="9">
    <source>
        <dbReference type="RuleBase" id="RU367120"/>
    </source>
</evidence>
<dbReference type="Gene3D" id="3.80.10.10">
    <property type="entry name" value="Ribonuclease Inhibitor"/>
    <property type="match status" value="1"/>
</dbReference>
<dbReference type="SUPFAM" id="SSF48439">
    <property type="entry name" value="Protein prenylyltransferase"/>
    <property type="match status" value="1"/>
</dbReference>
<comment type="function">
    <text evidence="9">Catalyzes the transfer of a geranyl-geranyl moiety from geranyl-geranyl pyrophosphate to cysteines occuring in specific C-terminal amino acid sequences.</text>
</comment>
<evidence type="ECO:0000256" key="1">
    <source>
        <dbReference type="ARBA" id="ARBA00006734"/>
    </source>
</evidence>
<dbReference type="GO" id="GO:0005968">
    <property type="term" value="C:Rab-protein geranylgeranyltransferase complex"/>
    <property type="evidence" value="ECO:0007669"/>
    <property type="project" value="TreeGrafter"/>
</dbReference>
<proteinExistence type="inferred from homology"/>
<dbReference type="EMBL" id="CAJNRD030001121">
    <property type="protein sequence ID" value="CAG5096732.1"/>
    <property type="molecule type" value="Genomic_DNA"/>
</dbReference>
<dbReference type="AlphaFoldDB" id="A0A8J2HFB7"/>
<evidence type="ECO:0000313" key="10">
    <source>
        <dbReference type="EMBL" id="CAG5096732.1"/>
    </source>
</evidence>
<dbReference type="PANTHER" id="PTHR11129:SF2">
    <property type="entry name" value="GERANYLGERANYL TRANSFERASE TYPE-2 SUBUNIT ALPHA"/>
    <property type="match status" value="1"/>
</dbReference>
<feature type="non-terminal residue" evidence="10">
    <location>
        <position position="1"/>
    </location>
</feature>
<dbReference type="GO" id="GO:0097354">
    <property type="term" value="P:prenylation"/>
    <property type="evidence" value="ECO:0007669"/>
    <property type="project" value="UniProtKB-UniRule"/>
</dbReference>
<dbReference type="OrthoDB" id="1658at2759"/>
<keyword evidence="6" id="KW-0677">Repeat</keyword>
<comment type="similarity">
    <text evidence="1 9">Belongs to the protein prenyltransferase subunit alpha family.</text>
</comment>
<dbReference type="PROSITE" id="PS51147">
    <property type="entry name" value="PFTA"/>
    <property type="match status" value="3"/>
</dbReference>
<evidence type="ECO:0000256" key="2">
    <source>
        <dbReference type="ARBA" id="ARBA00012656"/>
    </source>
</evidence>
<evidence type="ECO:0000256" key="4">
    <source>
        <dbReference type="ARBA" id="ARBA00022602"/>
    </source>
</evidence>
<gene>
    <name evidence="10" type="ORF">HICCMSTLAB_LOCUS8357</name>
</gene>
<evidence type="ECO:0000256" key="6">
    <source>
        <dbReference type="ARBA" id="ARBA00022737"/>
    </source>
</evidence>
<dbReference type="PROSITE" id="PS51450">
    <property type="entry name" value="LRR"/>
    <property type="match status" value="2"/>
</dbReference>
<keyword evidence="4 9" id="KW-0637">Prenyltransferase</keyword>
<dbReference type="InterPro" id="IPR002088">
    <property type="entry name" value="Prenyl_trans_a"/>
</dbReference>
<dbReference type="InterPro" id="IPR032675">
    <property type="entry name" value="LRR_dom_sf"/>
</dbReference>
<evidence type="ECO:0000256" key="7">
    <source>
        <dbReference type="ARBA" id="ARBA00031267"/>
    </source>
</evidence>
<accession>A0A8J2HFB7</accession>
<dbReference type="InterPro" id="IPR001611">
    <property type="entry name" value="Leu-rich_rpt"/>
</dbReference>
<dbReference type="Pfam" id="PF01239">
    <property type="entry name" value="PPTA"/>
    <property type="match status" value="4"/>
</dbReference>
<evidence type="ECO:0000256" key="5">
    <source>
        <dbReference type="ARBA" id="ARBA00022679"/>
    </source>
</evidence>
<dbReference type="SUPFAM" id="SSF52058">
    <property type="entry name" value="L domain-like"/>
    <property type="match status" value="1"/>
</dbReference>